<evidence type="ECO:0000256" key="7">
    <source>
        <dbReference type="SAM" id="MobiDB-lite"/>
    </source>
</evidence>
<feature type="coiled-coil region" evidence="6">
    <location>
        <begin position="155"/>
        <end position="182"/>
    </location>
</feature>
<keyword evidence="10" id="KW-1185">Reference proteome</keyword>
<dbReference type="EMBL" id="JABCKV010000036">
    <property type="protein sequence ID" value="KAG5645567.1"/>
    <property type="molecule type" value="Genomic_DNA"/>
</dbReference>
<accession>A0A9P7GEK3</accession>
<keyword evidence="4" id="KW-0539">Nucleus</keyword>
<evidence type="ECO:0000256" key="2">
    <source>
        <dbReference type="ARBA" id="ARBA00004286"/>
    </source>
</evidence>
<dbReference type="InterPro" id="IPR051294">
    <property type="entry name" value="HORMA_MeioticProgression"/>
</dbReference>
<dbReference type="SUPFAM" id="SSF56019">
    <property type="entry name" value="The spindle assembly checkpoint protein mad2"/>
    <property type="match status" value="1"/>
</dbReference>
<feature type="region of interest" description="Disordered" evidence="7">
    <location>
        <begin position="1"/>
        <end position="27"/>
    </location>
</feature>
<dbReference type="OrthoDB" id="1928087at2759"/>
<reference evidence="9" key="2">
    <citation type="submission" date="2021-10" db="EMBL/GenBank/DDBJ databases">
        <title>Phylogenomics reveals ancestral predisposition of the termite-cultivated fungus Termitomyces towards a domesticated lifestyle.</title>
        <authorList>
            <person name="Auxier B."/>
            <person name="Grum-Grzhimaylo A."/>
            <person name="Cardenas M.E."/>
            <person name="Lodge J.D."/>
            <person name="Laessoe T."/>
            <person name="Pedersen O."/>
            <person name="Smith M.E."/>
            <person name="Kuyper T.W."/>
            <person name="Franco-Molano E.A."/>
            <person name="Baroni T.J."/>
            <person name="Aanen D.K."/>
        </authorList>
    </citation>
    <scope>NUCLEOTIDE SEQUENCE</scope>
    <source>
        <strain evidence="9">AP01</strain>
        <tissue evidence="9">Mycelium</tissue>
    </source>
</reference>
<name>A0A9P7GEK3_9AGAR</name>
<dbReference type="Proteomes" id="UP000775547">
    <property type="component" value="Unassembled WGS sequence"/>
</dbReference>
<organism evidence="9 10">
    <name type="scientific">Asterophora parasitica</name>
    <dbReference type="NCBI Taxonomy" id="117018"/>
    <lineage>
        <taxon>Eukaryota</taxon>
        <taxon>Fungi</taxon>
        <taxon>Dikarya</taxon>
        <taxon>Basidiomycota</taxon>
        <taxon>Agaricomycotina</taxon>
        <taxon>Agaricomycetes</taxon>
        <taxon>Agaricomycetidae</taxon>
        <taxon>Agaricales</taxon>
        <taxon>Tricholomatineae</taxon>
        <taxon>Lyophyllaceae</taxon>
        <taxon>Asterophora</taxon>
    </lineage>
</organism>
<dbReference type="InterPro" id="IPR011011">
    <property type="entry name" value="Znf_FYVE_PHD"/>
</dbReference>
<evidence type="ECO:0000313" key="9">
    <source>
        <dbReference type="EMBL" id="KAG5645567.1"/>
    </source>
</evidence>
<dbReference type="Pfam" id="PF02301">
    <property type="entry name" value="HORMA"/>
    <property type="match status" value="1"/>
</dbReference>
<comment type="subcellular location">
    <subcellularLocation>
        <location evidence="2">Chromosome</location>
    </subcellularLocation>
    <subcellularLocation>
        <location evidence="1">Nucleus</location>
    </subcellularLocation>
</comment>
<evidence type="ECO:0000256" key="5">
    <source>
        <dbReference type="ARBA" id="ARBA00023254"/>
    </source>
</evidence>
<evidence type="ECO:0000256" key="3">
    <source>
        <dbReference type="ARBA" id="ARBA00022454"/>
    </source>
</evidence>
<evidence type="ECO:0000256" key="1">
    <source>
        <dbReference type="ARBA" id="ARBA00004123"/>
    </source>
</evidence>
<dbReference type="Gene3D" id="3.30.900.10">
    <property type="entry name" value="HORMA domain"/>
    <property type="match status" value="1"/>
</dbReference>
<sequence>MTLGDGVKKLGMKGHTDNPVTEAAKKGKPPTLLDVKKSVKALLKTLIHATTQMDVLPKRRFATFKLFYTDKTPADYEPPHFQTGDEEKDKWFFMTHDLDEVPDKWSIGKVDTGHHSVNLSVTSVATYLPSSTQQANAAFGGTTSRLPTSPILTPVQEASVRVAQAEQQMLDAQKRVVAWSAEEAVEAGNDIDGEGEDDPDYIKLPDGSYRKVANLPAGNLVPSGIRNNETGTIEPLSGPMDVEEACFGGVHETVPTRLKELNVDHEKPKSNMEQTQVLGDFTQDMPQTSPAAMNQDGRHSRSSSLTANKVFDSGPGWASPPTMSPITSMRSQSNQENDTDIEMLKDMQVTGSIDEEEALNMETQVESIDSYGPGQAECAHEMREDIDSEEATPNSAHVRKLGDMVDNGLQCECGIPDEDECCFCEGGCGRWYHVWCMGYHSVKDPRMPAEFCCFSCRLQADPFWPLIKADDLYPVILSRFQDVTLFRRAIKVAEINKPENSTAFAKAHGGRLDLSRQLFKKLETSGFMIEQTTTLDDLGFPQVRSKSHNKGGRKIKQPKSRKNVQKTKYVFNREAMQSAQYLDYFNPDPNVEARILKIAELVRGVSVTDRFELTHCFFDRRRRTSTRTAKPLWRKLISRRLRQLFSRWLRFP</sequence>
<dbReference type="PROSITE" id="PS50815">
    <property type="entry name" value="HORMA"/>
    <property type="match status" value="1"/>
</dbReference>
<evidence type="ECO:0000313" key="10">
    <source>
        <dbReference type="Proteomes" id="UP000775547"/>
    </source>
</evidence>
<dbReference type="GO" id="GO:0051598">
    <property type="term" value="P:meiotic recombination checkpoint signaling"/>
    <property type="evidence" value="ECO:0007669"/>
    <property type="project" value="TreeGrafter"/>
</dbReference>
<dbReference type="SUPFAM" id="SSF57903">
    <property type="entry name" value="FYVE/PHD zinc finger"/>
    <property type="match status" value="1"/>
</dbReference>
<reference evidence="9" key="1">
    <citation type="submission" date="2020-07" db="EMBL/GenBank/DDBJ databases">
        <authorList>
            <person name="Nieuwenhuis M."/>
            <person name="Van De Peppel L.J.J."/>
        </authorList>
    </citation>
    <scope>NUCLEOTIDE SEQUENCE</scope>
    <source>
        <strain evidence="9">AP01</strain>
        <tissue evidence="9">Mycelium</tissue>
    </source>
</reference>
<evidence type="ECO:0000256" key="6">
    <source>
        <dbReference type="SAM" id="Coils"/>
    </source>
</evidence>
<dbReference type="AlphaFoldDB" id="A0A9P7GEK3"/>
<feature type="compositionally biased region" description="Basic residues" evidence="7">
    <location>
        <begin position="545"/>
        <end position="563"/>
    </location>
</feature>
<feature type="region of interest" description="Disordered" evidence="7">
    <location>
        <begin position="542"/>
        <end position="563"/>
    </location>
</feature>
<dbReference type="GO" id="GO:0007130">
    <property type="term" value="P:synaptonemal complex assembly"/>
    <property type="evidence" value="ECO:0007669"/>
    <property type="project" value="TreeGrafter"/>
</dbReference>
<keyword evidence="3" id="KW-0158">Chromosome</keyword>
<feature type="domain" description="HORMA" evidence="8">
    <location>
        <begin position="1"/>
        <end position="121"/>
    </location>
</feature>
<gene>
    <name evidence="9" type="ORF">DXG03_005705</name>
</gene>
<dbReference type="PANTHER" id="PTHR48225">
    <property type="entry name" value="HORMA DOMAIN-CONTAINING PROTEIN 1"/>
    <property type="match status" value="1"/>
</dbReference>
<feature type="region of interest" description="Disordered" evidence="7">
    <location>
        <begin position="286"/>
        <end position="321"/>
    </location>
</feature>
<comment type="caution">
    <text evidence="9">The sequence shown here is derived from an EMBL/GenBank/DDBJ whole genome shotgun (WGS) entry which is preliminary data.</text>
</comment>
<proteinExistence type="predicted"/>
<keyword evidence="5" id="KW-0469">Meiosis</keyword>
<evidence type="ECO:0000256" key="4">
    <source>
        <dbReference type="ARBA" id="ARBA00023242"/>
    </source>
</evidence>
<dbReference type="InterPro" id="IPR003511">
    <property type="entry name" value="HORMA_dom"/>
</dbReference>
<evidence type="ECO:0000259" key="8">
    <source>
        <dbReference type="PROSITE" id="PS50815"/>
    </source>
</evidence>
<dbReference type="PANTHER" id="PTHR48225:SF7">
    <property type="entry name" value="MEIOSIS-SPECIFIC PROTEIN HOP1"/>
    <property type="match status" value="1"/>
</dbReference>
<keyword evidence="6" id="KW-0175">Coiled coil</keyword>
<dbReference type="GO" id="GO:0005634">
    <property type="term" value="C:nucleus"/>
    <property type="evidence" value="ECO:0007669"/>
    <property type="project" value="UniProtKB-SubCell"/>
</dbReference>
<protein>
    <recommendedName>
        <fullName evidence="8">HORMA domain-containing protein</fullName>
    </recommendedName>
</protein>
<dbReference type="GO" id="GO:0005694">
    <property type="term" value="C:chromosome"/>
    <property type="evidence" value="ECO:0007669"/>
    <property type="project" value="UniProtKB-SubCell"/>
</dbReference>
<dbReference type="InterPro" id="IPR036570">
    <property type="entry name" value="HORMA_dom_sf"/>
</dbReference>